<name>A0A9P4SGB1_9PEZI</name>
<gene>
    <name evidence="1" type="ORF">M501DRAFT_1028917</name>
</gene>
<dbReference type="AlphaFoldDB" id="A0A9P4SGB1"/>
<evidence type="ECO:0000313" key="2">
    <source>
        <dbReference type="Proteomes" id="UP000799429"/>
    </source>
</evidence>
<reference evidence="1" key="1">
    <citation type="journal article" date="2020" name="Stud. Mycol.">
        <title>101 Dothideomycetes genomes: a test case for predicting lifestyles and emergence of pathogens.</title>
        <authorList>
            <person name="Haridas S."/>
            <person name="Albert R."/>
            <person name="Binder M."/>
            <person name="Bloem J."/>
            <person name="Labutti K."/>
            <person name="Salamov A."/>
            <person name="Andreopoulos B."/>
            <person name="Baker S."/>
            <person name="Barry K."/>
            <person name="Bills G."/>
            <person name="Bluhm B."/>
            <person name="Cannon C."/>
            <person name="Castanera R."/>
            <person name="Culley D."/>
            <person name="Daum C."/>
            <person name="Ezra D."/>
            <person name="Gonzalez J."/>
            <person name="Henrissat B."/>
            <person name="Kuo A."/>
            <person name="Liang C."/>
            <person name="Lipzen A."/>
            <person name="Lutzoni F."/>
            <person name="Magnuson J."/>
            <person name="Mondo S."/>
            <person name="Nolan M."/>
            <person name="Ohm R."/>
            <person name="Pangilinan J."/>
            <person name="Park H.-J."/>
            <person name="Ramirez L."/>
            <person name="Alfaro M."/>
            <person name="Sun H."/>
            <person name="Tritt A."/>
            <person name="Yoshinaga Y."/>
            <person name="Zwiers L.-H."/>
            <person name="Turgeon B."/>
            <person name="Goodwin S."/>
            <person name="Spatafora J."/>
            <person name="Crous P."/>
            <person name="Grigoriev I."/>
        </authorList>
    </citation>
    <scope>NUCLEOTIDE SEQUENCE</scope>
    <source>
        <strain evidence="1">CBS 101060</strain>
    </source>
</reference>
<organism evidence="1 2">
    <name type="scientific">Patellaria atrata CBS 101060</name>
    <dbReference type="NCBI Taxonomy" id="1346257"/>
    <lineage>
        <taxon>Eukaryota</taxon>
        <taxon>Fungi</taxon>
        <taxon>Dikarya</taxon>
        <taxon>Ascomycota</taxon>
        <taxon>Pezizomycotina</taxon>
        <taxon>Dothideomycetes</taxon>
        <taxon>Dothideomycetes incertae sedis</taxon>
        <taxon>Patellariales</taxon>
        <taxon>Patellariaceae</taxon>
        <taxon>Patellaria</taxon>
    </lineage>
</organism>
<dbReference type="EMBL" id="MU006090">
    <property type="protein sequence ID" value="KAF2842153.1"/>
    <property type="molecule type" value="Genomic_DNA"/>
</dbReference>
<evidence type="ECO:0000313" key="1">
    <source>
        <dbReference type="EMBL" id="KAF2842153.1"/>
    </source>
</evidence>
<protein>
    <submittedName>
        <fullName evidence="1">Uncharacterized protein</fullName>
    </submittedName>
</protein>
<comment type="caution">
    <text evidence="1">The sequence shown here is derived from an EMBL/GenBank/DDBJ whole genome shotgun (WGS) entry which is preliminary data.</text>
</comment>
<dbReference type="Proteomes" id="UP000799429">
    <property type="component" value="Unassembled WGS sequence"/>
</dbReference>
<proteinExistence type="predicted"/>
<dbReference type="OrthoDB" id="5428055at2759"/>
<keyword evidence="2" id="KW-1185">Reference proteome</keyword>
<sequence length="490" mass="56874">MWSGSGGRVHFHDPASTWKRKFIKRQPQHVYSQQDEQRLKFDPRTTDALVFEFLKTRGTRLDPSDSPQGNLRIQYAALGEYMRLAKLEDLETGSPTTITGNDVAMMNDRKDIEGSNSWPRAWDSEGPRGYMNYPTPGEHVVNEIYNMHDFFQKLRENRQDNGAEKRNIYTANVTPTCMIAIASTAPDVMAPALRSFFHRHLLARALFRSSLSSLSPRYALEFHIPYFALRRGAHNEDRRRFRNGLLRKSRPLPLARNEDERNEMYHEAQTSFLVTGVDEWLWTSYCFVDTFYGSEPDERTYIDGGIDPASGGSIWVEFPIWNPRQYYLMVFARRMMQSTREWGALINVFEERMAPYEESTIVEFFDDEHLTRTRELTVTISTIRKFRDCIRRTVAAWENFETNDLPCFEVSGSDEYKETWREYISDVRGHVDDLRSMHLSLHQKFDLFNGLKDGIVSASTLKESGITRELGRSAAAQNIQIATLTRMTVV</sequence>
<accession>A0A9P4SGB1</accession>